<keyword evidence="11" id="KW-1185">Reference proteome</keyword>
<dbReference type="Pfam" id="PF00067">
    <property type="entry name" value="p450"/>
    <property type="match status" value="1"/>
</dbReference>
<dbReference type="GO" id="GO:0051502">
    <property type="term" value="P:diterpene phytoalexin biosynthetic process"/>
    <property type="evidence" value="ECO:0007669"/>
    <property type="project" value="UniProtKB-ARBA"/>
</dbReference>
<evidence type="ECO:0000256" key="4">
    <source>
        <dbReference type="ARBA" id="ARBA00022821"/>
    </source>
</evidence>
<dbReference type="FunFam" id="1.10.630.10:FF:000007">
    <property type="entry name" value="Cytochrome P450 76C4"/>
    <property type="match status" value="1"/>
</dbReference>
<reference evidence="10" key="2">
    <citation type="submission" date="2018-10" db="UniProtKB">
        <authorList>
            <consortium name="EnsemblPlants"/>
        </authorList>
    </citation>
    <scope>IDENTIFICATION</scope>
</reference>
<reference evidence="10" key="1">
    <citation type="submission" date="2018-08" db="EMBL/GenBank/DDBJ databases">
        <authorList>
            <person name="Rossello M."/>
        </authorList>
    </citation>
    <scope>NUCLEOTIDE SEQUENCE [LARGE SCALE GENOMIC DNA]</scope>
    <source>
        <strain evidence="10">cv. Chinese Spring</strain>
    </source>
</reference>
<dbReference type="InterPro" id="IPR002401">
    <property type="entry name" value="Cyt_P450_E_grp-I"/>
</dbReference>
<name>A0A3B5YRT9_WHEAT</name>
<evidence type="ECO:0000256" key="9">
    <source>
        <dbReference type="RuleBase" id="RU000461"/>
    </source>
</evidence>
<feature type="binding site" description="axial binding residue" evidence="8">
    <location>
        <position position="449"/>
    </location>
    <ligand>
        <name>heme</name>
        <dbReference type="ChEBI" id="CHEBI:30413"/>
    </ligand>
    <ligandPart>
        <name>Fe</name>
        <dbReference type="ChEBI" id="CHEBI:18248"/>
    </ligandPart>
</feature>
<dbReference type="EnsemblPlants" id="TraesCS1B02G061800.1">
    <property type="protein sequence ID" value="TraesCS1B02G061800.1"/>
    <property type="gene ID" value="TraesCS1B02G061800"/>
</dbReference>
<keyword evidence="5" id="KW-0472">Membrane</keyword>
<dbReference type="PROSITE" id="PS00086">
    <property type="entry name" value="CYTOCHROME_P450"/>
    <property type="match status" value="1"/>
</dbReference>
<dbReference type="PANTHER" id="PTHR47950">
    <property type="entry name" value="CYTOCHROME P450, FAMILY 76, SUBFAMILY C, POLYPEPTIDE 5-RELATED"/>
    <property type="match status" value="1"/>
</dbReference>
<dbReference type="PRINTS" id="PR00385">
    <property type="entry name" value="P450"/>
</dbReference>
<evidence type="ECO:0000256" key="5">
    <source>
        <dbReference type="ARBA" id="ARBA00022989"/>
    </source>
</evidence>
<evidence type="ECO:0000256" key="8">
    <source>
        <dbReference type="PIRSR" id="PIRSR602401-1"/>
    </source>
</evidence>
<keyword evidence="4" id="KW-0611">Plant defense</keyword>
<dbReference type="InterPro" id="IPR001128">
    <property type="entry name" value="Cyt_P450"/>
</dbReference>
<evidence type="ECO:0000256" key="6">
    <source>
        <dbReference type="ARBA" id="ARBA00023002"/>
    </source>
</evidence>
<evidence type="ECO:0000256" key="3">
    <source>
        <dbReference type="ARBA" id="ARBA00022723"/>
    </source>
</evidence>
<evidence type="ECO:0000256" key="1">
    <source>
        <dbReference type="ARBA" id="ARBA00010617"/>
    </source>
</evidence>
<dbReference type="GO" id="GO:0006952">
    <property type="term" value="P:defense response"/>
    <property type="evidence" value="ECO:0007669"/>
    <property type="project" value="UniProtKB-KW"/>
</dbReference>
<comment type="cofactor">
    <cofactor evidence="8">
        <name>heme</name>
        <dbReference type="ChEBI" id="CHEBI:30413"/>
    </cofactor>
</comment>
<gene>
    <name evidence="10" type="primary">LOC123086247</name>
</gene>
<dbReference type="InterPro" id="IPR017972">
    <property type="entry name" value="Cyt_P450_CS"/>
</dbReference>
<keyword evidence="5" id="KW-1133">Transmembrane helix</keyword>
<dbReference type="GO" id="GO:0016709">
    <property type="term" value="F:oxidoreductase activity, acting on paired donors, with incorporation or reduction of molecular oxygen, NAD(P)H as one donor, and incorporation of one atom of oxygen"/>
    <property type="evidence" value="ECO:0007669"/>
    <property type="project" value="UniProtKB-ARBA"/>
</dbReference>
<keyword evidence="3 8" id="KW-0479">Metal-binding</keyword>
<dbReference type="GO" id="GO:0005506">
    <property type="term" value="F:iron ion binding"/>
    <property type="evidence" value="ECO:0007669"/>
    <property type="project" value="InterPro"/>
</dbReference>
<protein>
    <recommendedName>
        <fullName evidence="12">Cytochrome P450</fullName>
    </recommendedName>
</protein>
<dbReference type="Gramene" id="TraesNOR1B03G00206510.1">
    <property type="protein sequence ID" value="TraesNOR1B03G00206510.1"/>
    <property type="gene ID" value="TraesNOR1B03G00206510"/>
</dbReference>
<dbReference type="OMA" id="AEVWQEP"/>
<dbReference type="Gramene" id="TraesCS1B02G061800.1">
    <property type="protein sequence ID" value="TraesCS1B02G061800.1"/>
    <property type="gene ID" value="TraesCS1B02G061800"/>
</dbReference>
<comment type="similarity">
    <text evidence="1 9">Belongs to the cytochrome P450 family.</text>
</comment>
<dbReference type="AlphaFoldDB" id="A0A3B5YRT9"/>
<organism evidence="10">
    <name type="scientific">Triticum aestivum</name>
    <name type="common">Wheat</name>
    <dbReference type="NCBI Taxonomy" id="4565"/>
    <lineage>
        <taxon>Eukaryota</taxon>
        <taxon>Viridiplantae</taxon>
        <taxon>Streptophyta</taxon>
        <taxon>Embryophyta</taxon>
        <taxon>Tracheophyta</taxon>
        <taxon>Spermatophyta</taxon>
        <taxon>Magnoliopsida</taxon>
        <taxon>Liliopsida</taxon>
        <taxon>Poales</taxon>
        <taxon>Poaceae</taxon>
        <taxon>BOP clade</taxon>
        <taxon>Pooideae</taxon>
        <taxon>Triticodae</taxon>
        <taxon>Triticeae</taxon>
        <taxon>Triticinae</taxon>
        <taxon>Triticum</taxon>
    </lineage>
</organism>
<dbReference type="Gene3D" id="1.10.630.10">
    <property type="entry name" value="Cytochrome P450"/>
    <property type="match status" value="1"/>
</dbReference>
<dbReference type="RefSeq" id="XP_044363901.1">
    <property type="nucleotide sequence ID" value="XM_044507966.1"/>
</dbReference>
<evidence type="ECO:0000256" key="2">
    <source>
        <dbReference type="ARBA" id="ARBA00022692"/>
    </source>
</evidence>
<evidence type="ECO:0000313" key="11">
    <source>
        <dbReference type="Proteomes" id="UP000019116"/>
    </source>
</evidence>
<dbReference type="GO" id="GO:0020037">
    <property type="term" value="F:heme binding"/>
    <property type="evidence" value="ECO:0007669"/>
    <property type="project" value="InterPro"/>
</dbReference>
<dbReference type="OrthoDB" id="3934656at2759"/>
<dbReference type="STRING" id="4565.A0A3B5YRT9"/>
<dbReference type="PRINTS" id="PR00463">
    <property type="entry name" value="EP450I"/>
</dbReference>
<dbReference type="Gramene" id="TraesCS1B03G0150700.1">
    <property type="protein sequence ID" value="TraesCS1B03G0150700.1.CDS"/>
    <property type="gene ID" value="TraesCS1B03G0150700"/>
</dbReference>
<evidence type="ECO:0000256" key="7">
    <source>
        <dbReference type="ARBA" id="ARBA00023004"/>
    </source>
</evidence>
<keyword evidence="6 9" id="KW-0560">Oxidoreductase</keyword>
<dbReference type="GeneID" id="123086247"/>
<evidence type="ECO:0000313" key="10">
    <source>
        <dbReference type="EnsemblPlants" id="TraesCS1B02G061800.1"/>
    </source>
</evidence>
<accession>A0A3B5YRT9</accession>
<dbReference type="PANTHER" id="PTHR47950:SF7">
    <property type="entry name" value="OS12G0196700 PROTEIN"/>
    <property type="match status" value="1"/>
</dbReference>
<dbReference type="Proteomes" id="UP000019116">
    <property type="component" value="Chromosome 1B"/>
</dbReference>
<dbReference type="SUPFAM" id="SSF48264">
    <property type="entry name" value="Cytochrome P450"/>
    <property type="match status" value="1"/>
</dbReference>
<sequence>MAFFLVFMSSLLFTLFISYAFQLLTDVRRRLPPGPTPLPVIGNLLDVVGKLPHRSLAHLAERYGPLMTLRLGTVVVIVASSAATAREVLQTHNTVLSGRNPPDAWNGMGHSANSVFVLPPRRRWRALRRIGAEHLLSPRRLDGDALRPLLQDAVFGMLRRVSELATSGAPVEVGHAAFASMMDLQWRAMFSAGLDEATSGELHGFAREAVAHSLRPNISDFFPALAAADLQRVRRGFATHVARVYQLIDQQIDQRRDARQAGDGDARKDDLLDVMLDMSEEQGGKDVDDGLVNQDFMRAFFTDIFLAANDTVSGTIEWAMAELLQEPQTMTKVQQELKSVLGLKTHVEYSDINQLPYLQAVVKETLRLHAVVPLVPNKAEATVKIQGHTIPKGSTVLVNVWAIHRDAEVWQEPNKFIPERFLQDGQEEVSFQGAVDFRFVPFSAGRRTCLGLPMATRMIHAMLGSLLHCFEWTLPREVEGSGMDMSEKVGITMAMATPLQAIACRRI</sequence>
<keyword evidence="2" id="KW-0812">Transmembrane</keyword>
<evidence type="ECO:0008006" key="12">
    <source>
        <dbReference type="Google" id="ProtNLM"/>
    </source>
</evidence>
<dbReference type="InterPro" id="IPR036396">
    <property type="entry name" value="Cyt_P450_sf"/>
</dbReference>
<keyword evidence="9" id="KW-0503">Monooxygenase</keyword>
<keyword evidence="7 8" id="KW-0408">Iron</keyword>
<dbReference type="SMR" id="A0A3B5YRT9"/>
<dbReference type="Gramene" id="TraesLAC1B03G00207180.1">
    <property type="protein sequence ID" value="TraesLAC1B03G00207180.1"/>
    <property type="gene ID" value="TraesLAC1B03G00207180"/>
</dbReference>
<dbReference type="GO" id="GO:0016712">
    <property type="term" value="F:oxidoreductase activity, acting on paired donors, with incorporation or reduction of molecular oxygen, reduced flavin or flavoprotein as one donor, and incorporation of one atom of oxygen"/>
    <property type="evidence" value="ECO:0000318"/>
    <property type="project" value="GO_Central"/>
</dbReference>
<proteinExistence type="inferred from homology"/>
<keyword evidence="8 9" id="KW-0349">Heme</keyword>
<dbReference type="PaxDb" id="4565-Traes_1BS_0C3658B87.1"/>